<proteinExistence type="inferred from homology"/>
<accession>F8PID7</accession>
<evidence type="ECO:0000256" key="3">
    <source>
        <dbReference type="ARBA" id="ARBA00023002"/>
    </source>
</evidence>
<protein>
    <recommendedName>
        <fullName evidence="4">Ketoreductase domain-containing protein</fullName>
    </recommendedName>
</protein>
<dbReference type="PANTHER" id="PTHR43618">
    <property type="entry name" value="7-ALPHA-HYDROXYSTEROID DEHYDROGENASE"/>
    <property type="match status" value="1"/>
</dbReference>
<dbReference type="Pfam" id="PF13561">
    <property type="entry name" value="adh_short_C2"/>
    <property type="match status" value="1"/>
</dbReference>
<dbReference type="InterPro" id="IPR052178">
    <property type="entry name" value="Sec_Metab_Biosynth_SDR"/>
</dbReference>
<dbReference type="InterPro" id="IPR057326">
    <property type="entry name" value="KR_dom"/>
</dbReference>
<dbReference type="EMBL" id="GL945474">
    <property type="protein sequence ID" value="EGO05180.1"/>
    <property type="molecule type" value="Genomic_DNA"/>
</dbReference>
<dbReference type="PRINTS" id="PR00081">
    <property type="entry name" value="GDHRDH"/>
</dbReference>
<keyword evidence="6" id="KW-1185">Reference proteome</keyword>
<sequence length="274" mass="28679">MSSLQVENLFGVAGKVVLVTGGTRGIGKMIASGYVRNGAKVYITSRSAKDCDATAKEFNALVPGSCVALAADLQKLEEVQRLAGELSSREKALHVLVNNAGATWAAPVDDHPDDGFTKVVTLNLQRVFTLTQKLLPLLRAAASGVENNVYYDPARIINIGSVEGIGVPDHDTYAYAAAKAGLHHLSRHLGGRLGPEGIVSNTIACGPFQSKMTAQFLQAAGDVVVSKVPLNRFGTPEDVAGTCLFLSSRAGAYVNGATIALDGGFLVSMPLSKL</sequence>
<dbReference type="GO" id="GO:0016491">
    <property type="term" value="F:oxidoreductase activity"/>
    <property type="evidence" value="ECO:0007669"/>
    <property type="project" value="UniProtKB-KW"/>
</dbReference>
<dbReference type="InterPro" id="IPR036291">
    <property type="entry name" value="NAD(P)-bd_dom_sf"/>
</dbReference>
<dbReference type="FunFam" id="3.40.50.720:FF:000084">
    <property type="entry name" value="Short-chain dehydrogenase reductase"/>
    <property type="match status" value="1"/>
</dbReference>
<gene>
    <name evidence="5" type="ORF">SERLA73DRAFT_100825</name>
</gene>
<dbReference type="OrthoDB" id="2898618at2759"/>
<dbReference type="InterPro" id="IPR002347">
    <property type="entry name" value="SDR_fam"/>
</dbReference>
<name>F8PID7_SERL3</name>
<dbReference type="PANTHER" id="PTHR43618:SF17">
    <property type="entry name" value="RHAMNOLIPIDS BIOSYNTHESIS 3-OXOACYL-[ACYL-CARRIER-PROTEIN] REDUCTASE"/>
    <property type="match status" value="1"/>
</dbReference>
<dbReference type="eggNOG" id="KOG0725">
    <property type="taxonomic scope" value="Eukaryota"/>
</dbReference>
<dbReference type="Gene3D" id="3.40.50.720">
    <property type="entry name" value="NAD(P)-binding Rossmann-like Domain"/>
    <property type="match status" value="1"/>
</dbReference>
<dbReference type="HOGENOM" id="CLU_010194_1_1_1"/>
<dbReference type="InParanoid" id="F8PID7"/>
<dbReference type="AlphaFoldDB" id="F8PID7"/>
<dbReference type="Proteomes" id="UP000008063">
    <property type="component" value="Unassembled WGS sequence"/>
</dbReference>
<dbReference type="PRINTS" id="PR00080">
    <property type="entry name" value="SDRFAMILY"/>
</dbReference>
<evidence type="ECO:0000313" key="5">
    <source>
        <dbReference type="EMBL" id="EGO05180.1"/>
    </source>
</evidence>
<feature type="domain" description="Ketoreductase" evidence="4">
    <location>
        <begin position="15"/>
        <end position="211"/>
    </location>
</feature>
<reference evidence="6" key="1">
    <citation type="journal article" date="2011" name="Science">
        <title>The plant cell wall-decomposing machinery underlies the functional diversity of forest fungi.</title>
        <authorList>
            <person name="Eastwood D.C."/>
            <person name="Floudas D."/>
            <person name="Binder M."/>
            <person name="Majcherczyk A."/>
            <person name="Schneider P."/>
            <person name="Aerts A."/>
            <person name="Asiegbu F.O."/>
            <person name="Baker S.E."/>
            <person name="Barry K."/>
            <person name="Bendiksby M."/>
            <person name="Blumentritt M."/>
            <person name="Coutinho P.M."/>
            <person name="Cullen D."/>
            <person name="de Vries R.P."/>
            <person name="Gathman A."/>
            <person name="Goodell B."/>
            <person name="Henrissat B."/>
            <person name="Ihrmark K."/>
            <person name="Kauserud H."/>
            <person name="Kohler A."/>
            <person name="LaButti K."/>
            <person name="Lapidus A."/>
            <person name="Lavin J.L."/>
            <person name="Lee Y.-H."/>
            <person name="Lindquist E."/>
            <person name="Lilly W."/>
            <person name="Lucas S."/>
            <person name="Morin E."/>
            <person name="Murat C."/>
            <person name="Oguiza J.A."/>
            <person name="Park J."/>
            <person name="Pisabarro A.G."/>
            <person name="Riley R."/>
            <person name="Rosling A."/>
            <person name="Salamov A."/>
            <person name="Schmidt O."/>
            <person name="Schmutz J."/>
            <person name="Skrede I."/>
            <person name="Stenlid J."/>
            <person name="Wiebenga A."/>
            <person name="Xie X."/>
            <person name="Kuees U."/>
            <person name="Hibbett D.S."/>
            <person name="Hoffmeister D."/>
            <person name="Hoegberg N."/>
            <person name="Martin F."/>
            <person name="Grigoriev I.V."/>
            <person name="Watkinson S.C."/>
        </authorList>
    </citation>
    <scope>NUCLEOTIDE SEQUENCE [LARGE SCALE GENOMIC DNA]</scope>
    <source>
        <strain evidence="6">strain S7.3</strain>
    </source>
</reference>
<comment type="similarity">
    <text evidence="1">Belongs to the short-chain dehydrogenases/reductases (SDR) family.</text>
</comment>
<dbReference type="SUPFAM" id="SSF51735">
    <property type="entry name" value="NAD(P)-binding Rossmann-fold domains"/>
    <property type="match status" value="1"/>
</dbReference>
<dbReference type="SMART" id="SM00822">
    <property type="entry name" value="PKS_KR"/>
    <property type="match status" value="1"/>
</dbReference>
<evidence type="ECO:0000256" key="2">
    <source>
        <dbReference type="ARBA" id="ARBA00022857"/>
    </source>
</evidence>
<evidence type="ECO:0000259" key="4">
    <source>
        <dbReference type="SMART" id="SM00822"/>
    </source>
</evidence>
<dbReference type="InterPro" id="IPR020904">
    <property type="entry name" value="Sc_DH/Rdtase_CS"/>
</dbReference>
<organism evidence="6">
    <name type="scientific">Serpula lacrymans var. lacrymans (strain S7.3)</name>
    <name type="common">Dry rot fungus</name>
    <dbReference type="NCBI Taxonomy" id="936435"/>
    <lineage>
        <taxon>Eukaryota</taxon>
        <taxon>Fungi</taxon>
        <taxon>Dikarya</taxon>
        <taxon>Basidiomycota</taxon>
        <taxon>Agaricomycotina</taxon>
        <taxon>Agaricomycetes</taxon>
        <taxon>Agaricomycetidae</taxon>
        <taxon>Boletales</taxon>
        <taxon>Coniophorineae</taxon>
        <taxon>Serpulaceae</taxon>
        <taxon>Serpula</taxon>
    </lineage>
</organism>
<keyword evidence="2" id="KW-0521">NADP</keyword>
<evidence type="ECO:0000256" key="1">
    <source>
        <dbReference type="ARBA" id="ARBA00006484"/>
    </source>
</evidence>
<dbReference type="PROSITE" id="PS00061">
    <property type="entry name" value="ADH_SHORT"/>
    <property type="match status" value="1"/>
</dbReference>
<dbReference type="OMA" id="NSLACGP"/>
<evidence type="ECO:0000313" key="6">
    <source>
        <dbReference type="Proteomes" id="UP000008063"/>
    </source>
</evidence>
<keyword evidence="3" id="KW-0560">Oxidoreductase</keyword>
<dbReference type="STRING" id="936435.F8PID7"/>